<dbReference type="InterPro" id="IPR053255">
    <property type="entry name" value="EGF-like_domain"/>
</dbReference>
<dbReference type="InterPro" id="IPR009030">
    <property type="entry name" value="Growth_fac_rcpt_cys_sf"/>
</dbReference>
<keyword evidence="2" id="KW-0732">Signal</keyword>
<evidence type="ECO:0000313" key="6">
    <source>
        <dbReference type="RefSeq" id="XP_026729701.1"/>
    </source>
</evidence>
<dbReference type="SMART" id="SM00181">
    <property type="entry name" value="EGF"/>
    <property type="match status" value="6"/>
</dbReference>
<feature type="domain" description="EGF-like" evidence="3">
    <location>
        <begin position="138"/>
        <end position="168"/>
    </location>
</feature>
<dbReference type="PANTHER" id="PTHR24047:SF32">
    <property type="entry name" value="FI01909P-RELATED"/>
    <property type="match status" value="1"/>
</dbReference>
<evidence type="ECO:0000313" key="4">
    <source>
        <dbReference type="Proteomes" id="UP000322000"/>
    </source>
</evidence>
<evidence type="ECO:0000256" key="2">
    <source>
        <dbReference type="SAM" id="SignalP"/>
    </source>
</evidence>
<dbReference type="Gene3D" id="2.10.25.10">
    <property type="entry name" value="Laminin"/>
    <property type="match status" value="6"/>
</dbReference>
<feature type="domain" description="EGF-like" evidence="3">
    <location>
        <begin position="237"/>
        <end position="268"/>
    </location>
</feature>
<dbReference type="PANTHER" id="PTHR24047">
    <property type="entry name" value="FI01909P-RELATED"/>
    <property type="match status" value="1"/>
</dbReference>
<evidence type="ECO:0000313" key="7">
    <source>
        <dbReference type="RefSeq" id="XP_026729702.1"/>
    </source>
</evidence>
<keyword evidence="1" id="KW-0472">Membrane</keyword>
<feature type="domain" description="EGF-like" evidence="3">
    <location>
        <begin position="103"/>
        <end position="136"/>
    </location>
</feature>
<evidence type="ECO:0000313" key="5">
    <source>
        <dbReference type="RefSeq" id="XP_026729700.1"/>
    </source>
</evidence>
<proteinExistence type="predicted"/>
<evidence type="ECO:0000259" key="3">
    <source>
        <dbReference type="SMART" id="SM00181"/>
    </source>
</evidence>
<keyword evidence="1" id="KW-1133">Transmembrane helix</keyword>
<dbReference type="OrthoDB" id="409374at2759"/>
<protein>
    <submittedName>
        <fullName evidence="5 6">Multiple epidermal growth factor-like domains protein 10 isoform X1</fullName>
    </submittedName>
</protein>
<dbReference type="GeneID" id="113495261"/>
<dbReference type="SUPFAM" id="SSF57184">
    <property type="entry name" value="Growth factor receptor domain"/>
    <property type="match status" value="1"/>
</dbReference>
<dbReference type="RefSeq" id="XP_026729702.1">
    <property type="nucleotide sequence ID" value="XM_026873901.1"/>
</dbReference>
<keyword evidence="4" id="KW-1185">Reference proteome</keyword>
<organism evidence="4 5">
    <name type="scientific">Trichoplusia ni</name>
    <name type="common">Cabbage looper</name>
    <dbReference type="NCBI Taxonomy" id="7111"/>
    <lineage>
        <taxon>Eukaryota</taxon>
        <taxon>Metazoa</taxon>
        <taxon>Ecdysozoa</taxon>
        <taxon>Arthropoda</taxon>
        <taxon>Hexapoda</taxon>
        <taxon>Insecta</taxon>
        <taxon>Pterygota</taxon>
        <taxon>Neoptera</taxon>
        <taxon>Endopterygota</taxon>
        <taxon>Lepidoptera</taxon>
        <taxon>Glossata</taxon>
        <taxon>Ditrysia</taxon>
        <taxon>Noctuoidea</taxon>
        <taxon>Noctuidae</taxon>
        <taxon>Plusiinae</taxon>
        <taxon>Trichoplusia</taxon>
    </lineage>
</organism>
<keyword evidence="1" id="KW-0812">Transmembrane</keyword>
<reference evidence="5 6" key="1">
    <citation type="submission" date="2025-04" db="UniProtKB">
        <authorList>
            <consortium name="RefSeq"/>
        </authorList>
    </citation>
    <scope>IDENTIFICATION</scope>
</reference>
<name>A0A7E5VN11_TRINI</name>
<sequence length="520" mass="57163">MIYRVVIIWSVSVFVFDQFRQVKSQVCEKTEMVYQTIPETYQYTYMEAYEKDFCLFWCTDTRVATAIGTRNVKKLFPKQINVCCEGYVTDDEIVGNGLHCKPYCTPTCSNGYCKSPGVCACNPGYVPDMFDPYNCIPLCIKGCDHGTCVAPNTCSCNSGYNLVNDICEPVCDEPCYNGTCIAPNTCQCYPGYKMSDNKTCEPYCSSYTASGECVITLTCVPGWTKVIKGAVEVCEPLCTELCENGICIEPDKCECLKGYVKIASNRCDPVCSSGCLHGSCIGPETCVCDPGWYRKESSGACQAHCDYKCGNGTCSGPNVCECFPGFKLDEGVTDQVDTATPMCVPVCDSCEGSCVAPGVCVCEYPLETVLVAADGGPCNCTENCSDDETKCERTICVESTTEHVISTESTTDQRFEETTVLHDVLSTTDIVSVTTVTDNADYERSTEENEGNDYDEIKIEEASWSKPYWFYAIGSTLVLIMLIVAAAALYRKKYSKVLDRNLSTQCNDVSTVHYKKKTTA</sequence>
<feature type="domain" description="EGF-like" evidence="3">
    <location>
        <begin position="304"/>
        <end position="344"/>
    </location>
</feature>
<dbReference type="KEGG" id="tnl:113495261"/>
<accession>A0A7E5VN11</accession>
<feature type="chain" id="PRO_5044656511" evidence="2">
    <location>
        <begin position="25"/>
        <end position="520"/>
    </location>
</feature>
<feature type="signal peptide" evidence="2">
    <location>
        <begin position="1"/>
        <end position="24"/>
    </location>
</feature>
<dbReference type="RefSeq" id="XP_026729701.1">
    <property type="nucleotide sequence ID" value="XM_026873900.1"/>
</dbReference>
<feature type="domain" description="EGF-like" evidence="3">
    <location>
        <begin position="170"/>
        <end position="201"/>
    </location>
</feature>
<feature type="transmembrane region" description="Helical" evidence="1">
    <location>
        <begin position="468"/>
        <end position="490"/>
    </location>
</feature>
<dbReference type="AlphaFoldDB" id="A0A7E5VN11"/>
<dbReference type="InterPro" id="IPR000742">
    <property type="entry name" value="EGF"/>
</dbReference>
<dbReference type="Proteomes" id="UP000322000">
    <property type="component" value="Chromosome 6"/>
</dbReference>
<evidence type="ECO:0000256" key="1">
    <source>
        <dbReference type="SAM" id="Phobius"/>
    </source>
</evidence>
<gene>
    <name evidence="5 6 7" type="primary">LOC113495261</name>
</gene>
<feature type="domain" description="EGF-like" evidence="3">
    <location>
        <begin position="270"/>
        <end position="302"/>
    </location>
</feature>
<dbReference type="RefSeq" id="XP_026729700.1">
    <property type="nucleotide sequence ID" value="XM_026873899.1"/>
</dbReference>